<reference evidence="1 2" key="1">
    <citation type="submission" date="2019-09" db="EMBL/GenBank/DDBJ databases">
        <title>Isolation of a novel species in the genus Cupriavidus from patients with sepsis using whole genome sequencing.</title>
        <authorList>
            <person name="Kweon O.J."/>
            <person name="Lee M.-K."/>
        </authorList>
    </citation>
    <scope>NUCLEOTIDE SEQUENCE [LARGE SCALE GENOMIC DNA]</scope>
    <source>
        <strain evidence="1 2">MKL-01</strain>
    </source>
</reference>
<protein>
    <submittedName>
        <fullName evidence="1">tRNA (Adenosine(37)-N6)-threonylcarbamoyltransferase complex dimerization subunit type 1 TsaB</fullName>
    </submittedName>
</protein>
<sequence length="31" mass="3273">LYLRDKVAQTVAERQAAAAGRASLAATGERQ</sequence>
<dbReference type="GO" id="GO:0016740">
    <property type="term" value="F:transferase activity"/>
    <property type="evidence" value="ECO:0007669"/>
    <property type="project" value="UniProtKB-KW"/>
</dbReference>
<evidence type="ECO:0000313" key="2">
    <source>
        <dbReference type="Proteomes" id="UP000324324"/>
    </source>
</evidence>
<proteinExistence type="predicted"/>
<keyword evidence="2" id="KW-1185">Reference proteome</keyword>
<accession>A0A5M8AIG3</accession>
<dbReference type="Proteomes" id="UP000324324">
    <property type="component" value="Unassembled WGS sequence"/>
</dbReference>
<organism evidence="1 2">
    <name type="scientific">Cupriavidus cauae</name>
    <dbReference type="NCBI Taxonomy" id="2608999"/>
    <lineage>
        <taxon>Bacteria</taxon>
        <taxon>Pseudomonadati</taxon>
        <taxon>Pseudomonadota</taxon>
        <taxon>Betaproteobacteria</taxon>
        <taxon>Burkholderiales</taxon>
        <taxon>Burkholderiaceae</taxon>
        <taxon>Cupriavidus</taxon>
    </lineage>
</organism>
<evidence type="ECO:0000313" key="1">
    <source>
        <dbReference type="EMBL" id="KAA6121856.1"/>
    </source>
</evidence>
<name>A0A5M8AIG3_9BURK</name>
<dbReference type="AlphaFoldDB" id="A0A5M8AIG3"/>
<feature type="non-terminal residue" evidence="1">
    <location>
        <position position="1"/>
    </location>
</feature>
<comment type="caution">
    <text evidence="1">The sequence shown here is derived from an EMBL/GenBank/DDBJ whole genome shotgun (WGS) entry which is preliminary data.</text>
</comment>
<keyword evidence="1" id="KW-0808">Transferase</keyword>
<dbReference type="EMBL" id="VWRN01000042">
    <property type="protein sequence ID" value="KAA6121856.1"/>
    <property type="molecule type" value="Genomic_DNA"/>
</dbReference>
<gene>
    <name evidence="1" type="ORF">F1599_15720</name>
</gene>